<keyword evidence="2 6" id="KW-0540">Nuclease</keyword>
<organism evidence="7 8">
    <name type="scientific">Parasutterella secunda</name>
    <dbReference type="NCBI Taxonomy" id="626947"/>
    <lineage>
        <taxon>Bacteria</taxon>
        <taxon>Pseudomonadati</taxon>
        <taxon>Pseudomonadota</taxon>
        <taxon>Betaproteobacteria</taxon>
        <taxon>Burkholderiales</taxon>
        <taxon>Sutterellaceae</taxon>
        <taxon>Parasutterella</taxon>
    </lineage>
</organism>
<evidence type="ECO:0000256" key="6">
    <source>
        <dbReference type="HAMAP-Rule" id="MF_00227"/>
    </source>
</evidence>
<reference evidence="7 8" key="1">
    <citation type="journal article" date="2021" name="Sci. Rep.">
        <title>The distribution of antibiotic resistance genes in chicken gut microbiota commensals.</title>
        <authorList>
            <person name="Juricova H."/>
            <person name="Matiasovicova J."/>
            <person name="Kubasova T."/>
            <person name="Cejkova D."/>
            <person name="Rychlik I."/>
        </authorList>
    </citation>
    <scope>NUCLEOTIDE SEQUENCE [LARGE SCALE GENOMIC DNA]</scope>
    <source>
        <strain evidence="7 8">An562</strain>
    </source>
</reference>
<accession>A0ABS2GQK1</accession>
<protein>
    <recommendedName>
        <fullName evidence="6">Ribonuclease P protein component</fullName>
        <shortName evidence="6">RNase P protein</shortName>
        <shortName evidence="6">RNaseP protein</shortName>
        <ecNumber evidence="6">3.1.26.5</ecNumber>
    </recommendedName>
    <alternativeName>
        <fullName evidence="6">Protein C5</fullName>
    </alternativeName>
</protein>
<evidence type="ECO:0000313" key="7">
    <source>
        <dbReference type="EMBL" id="MBM6927724.1"/>
    </source>
</evidence>
<evidence type="ECO:0000256" key="3">
    <source>
        <dbReference type="ARBA" id="ARBA00022759"/>
    </source>
</evidence>
<keyword evidence="3 6" id="KW-0255">Endonuclease</keyword>
<comment type="subunit">
    <text evidence="6">Consists of a catalytic RNA component (M1 or rnpB) and a protein subunit.</text>
</comment>
<dbReference type="InterPro" id="IPR020568">
    <property type="entry name" value="Ribosomal_Su5_D2-typ_SF"/>
</dbReference>
<gene>
    <name evidence="6" type="primary">rnpA</name>
    <name evidence="7" type="ORF">H5985_00315</name>
</gene>
<dbReference type="EC" id="3.1.26.5" evidence="6"/>
<comment type="similarity">
    <text evidence="6">Belongs to the RnpA family.</text>
</comment>
<dbReference type="InterPro" id="IPR000100">
    <property type="entry name" value="RNase_P"/>
</dbReference>
<keyword evidence="1 6" id="KW-0819">tRNA processing</keyword>
<evidence type="ECO:0000256" key="2">
    <source>
        <dbReference type="ARBA" id="ARBA00022722"/>
    </source>
</evidence>
<keyword evidence="5 6" id="KW-0694">RNA-binding</keyword>
<evidence type="ECO:0000313" key="8">
    <source>
        <dbReference type="Proteomes" id="UP000777002"/>
    </source>
</evidence>
<evidence type="ECO:0000256" key="1">
    <source>
        <dbReference type="ARBA" id="ARBA00022694"/>
    </source>
</evidence>
<name>A0ABS2GQK1_9BURK</name>
<proteinExistence type="inferred from homology"/>
<comment type="function">
    <text evidence="6">RNaseP catalyzes the removal of the 5'-leader sequence from pre-tRNA to produce the mature 5'-terminus. It can also cleave other RNA substrates such as 4.5S RNA. The protein component plays an auxiliary but essential role in vivo by binding to the 5'-leader sequence and broadening the substrate specificity of the ribozyme.</text>
</comment>
<comment type="catalytic activity">
    <reaction evidence="6">
        <text>Endonucleolytic cleavage of RNA, removing 5'-extranucleotides from tRNA precursor.</text>
        <dbReference type="EC" id="3.1.26.5"/>
    </reaction>
</comment>
<dbReference type="Gene3D" id="3.30.230.10">
    <property type="match status" value="1"/>
</dbReference>
<sequence length="161" mass="18268">MNATVKKPNGLPRSIRLIKSAEFGAVLSANKEKLIRSYSDFFTVSALKTDRVGCVRFGFTVGKQNAHLSVERALIKRLLREKARNSRLILLNALNDRQFGLDINLRLKCKLPVCTSDTLSKKARKKLIRSDIDKLFEYFIKKVSSQRCGCERSFVNSDNSN</sequence>
<dbReference type="Pfam" id="PF00825">
    <property type="entry name" value="Ribonuclease_P"/>
    <property type="match status" value="1"/>
</dbReference>
<keyword evidence="4 6" id="KW-0378">Hydrolase</keyword>
<evidence type="ECO:0000256" key="4">
    <source>
        <dbReference type="ARBA" id="ARBA00022801"/>
    </source>
</evidence>
<dbReference type="SUPFAM" id="SSF54211">
    <property type="entry name" value="Ribosomal protein S5 domain 2-like"/>
    <property type="match status" value="1"/>
</dbReference>
<comment type="caution">
    <text evidence="7">The sequence shown here is derived from an EMBL/GenBank/DDBJ whole genome shotgun (WGS) entry which is preliminary data.</text>
</comment>
<evidence type="ECO:0000256" key="5">
    <source>
        <dbReference type="ARBA" id="ARBA00022884"/>
    </source>
</evidence>
<keyword evidence="8" id="KW-1185">Reference proteome</keyword>
<dbReference type="InterPro" id="IPR014721">
    <property type="entry name" value="Ribsml_uS5_D2-typ_fold_subgr"/>
</dbReference>
<dbReference type="RefSeq" id="WP_205049322.1">
    <property type="nucleotide sequence ID" value="NZ_JACJKX010000001.1"/>
</dbReference>
<dbReference type="Proteomes" id="UP000777002">
    <property type="component" value="Unassembled WGS sequence"/>
</dbReference>
<dbReference type="HAMAP" id="MF_00227">
    <property type="entry name" value="RNase_P"/>
    <property type="match status" value="1"/>
</dbReference>
<dbReference type="EMBL" id="JACJKX010000001">
    <property type="protein sequence ID" value="MBM6927724.1"/>
    <property type="molecule type" value="Genomic_DNA"/>
</dbReference>